<dbReference type="InterPro" id="IPR012334">
    <property type="entry name" value="Pectin_lyas_fold"/>
</dbReference>
<keyword evidence="6" id="KW-1185">Reference proteome</keyword>
<evidence type="ECO:0000256" key="2">
    <source>
        <dbReference type="ARBA" id="ARBA00023180"/>
    </source>
</evidence>
<gene>
    <name evidence="5" type="ORF">ESB00_03415</name>
</gene>
<evidence type="ECO:0008006" key="7">
    <source>
        <dbReference type="Google" id="ProtNLM"/>
    </source>
</evidence>
<feature type="chain" id="PRO_5020818765" description="Pectate lyase" evidence="4">
    <location>
        <begin position="28"/>
        <end position="474"/>
    </location>
</feature>
<dbReference type="EMBL" id="SDHX01000001">
    <property type="protein sequence ID" value="RXK54960.1"/>
    <property type="molecule type" value="Genomic_DNA"/>
</dbReference>
<dbReference type="GO" id="GO:0046872">
    <property type="term" value="F:metal ion binding"/>
    <property type="evidence" value="ECO:0007669"/>
    <property type="project" value="UniProtKB-KW"/>
</dbReference>
<evidence type="ECO:0000313" key="6">
    <source>
        <dbReference type="Proteomes" id="UP000290218"/>
    </source>
</evidence>
<feature type="region of interest" description="Disordered" evidence="3">
    <location>
        <begin position="419"/>
        <end position="458"/>
    </location>
</feature>
<feature type="compositionally biased region" description="Basic and acidic residues" evidence="3">
    <location>
        <begin position="419"/>
        <end position="440"/>
    </location>
</feature>
<evidence type="ECO:0000256" key="4">
    <source>
        <dbReference type="SAM" id="SignalP"/>
    </source>
</evidence>
<dbReference type="Proteomes" id="UP000290218">
    <property type="component" value="Unassembled WGS sequence"/>
</dbReference>
<dbReference type="Gene3D" id="2.160.20.10">
    <property type="entry name" value="Single-stranded right-handed beta-helix, Pectin lyase-like"/>
    <property type="match status" value="1"/>
</dbReference>
<organism evidence="5 6">
    <name type="scientific">Oleiharenicola lentus</name>
    <dbReference type="NCBI Taxonomy" id="2508720"/>
    <lineage>
        <taxon>Bacteria</taxon>
        <taxon>Pseudomonadati</taxon>
        <taxon>Verrucomicrobiota</taxon>
        <taxon>Opitutia</taxon>
        <taxon>Opitutales</taxon>
        <taxon>Opitutaceae</taxon>
        <taxon>Oleiharenicola</taxon>
    </lineage>
</organism>
<keyword evidence="2" id="KW-0325">Glycoprotein</keyword>
<dbReference type="SUPFAM" id="SSF51126">
    <property type="entry name" value="Pectin lyase-like"/>
    <property type="match status" value="1"/>
</dbReference>
<name>A0A4Q1C7Z9_9BACT</name>
<evidence type="ECO:0000256" key="3">
    <source>
        <dbReference type="SAM" id="MobiDB-lite"/>
    </source>
</evidence>
<dbReference type="InterPro" id="IPR011050">
    <property type="entry name" value="Pectin_lyase_fold/virulence"/>
</dbReference>
<dbReference type="PANTHER" id="PTHR42970">
    <property type="entry name" value="PECTATE LYASE C-RELATED"/>
    <property type="match status" value="1"/>
</dbReference>
<dbReference type="AlphaFoldDB" id="A0A4Q1C7Z9"/>
<sequence>MNFSLRPSVLSLVAIALALPPAADLLAADAPRQIAFPSAEGYGRFAQGGRGGRVIAVTNLNDSGPGSLRAAVEAEGPRTVVFEVSGRIELKSKLVVRAANSQLTIAGQTAPGLGICISNYNFGVLGARDVIIRYIRVRPGNTSGTTLDGMGLASADNAIIDHCSISWTLDEAFSSRGAKNITLQRTLISEALNAAGHKKYPPGTEHGYAASIGGDVGSFHHNLLAHCAGRNWSLAGGLDKTQGHTYAGRLDIRNNLVYNWKSRTTDGGAHEVNFVNNYYKPGPATKYFVALKAQYGGFPGTQRYFVSGNVMPGHFGVDDQEKARTATTERGGKLPTDYSPWVDAPFFESHVRTQTAEQAYADVLANVGCNFPALDPHDQRILAEVRAGTTTYRGSTTGLPGLPDSQADVGGWDNYPEIHRPADWDTDRDGMPDTWEKSHGLDPANPADGPADRNADGYTNLEDYLNSLVGEFPP</sequence>
<evidence type="ECO:0000256" key="1">
    <source>
        <dbReference type="ARBA" id="ARBA00022723"/>
    </source>
</evidence>
<evidence type="ECO:0000313" key="5">
    <source>
        <dbReference type="EMBL" id="RXK54960.1"/>
    </source>
</evidence>
<dbReference type="PANTHER" id="PTHR42970:SF1">
    <property type="entry name" value="PECTATE LYASE C-RELATED"/>
    <property type="match status" value="1"/>
</dbReference>
<feature type="signal peptide" evidence="4">
    <location>
        <begin position="1"/>
        <end position="27"/>
    </location>
</feature>
<keyword evidence="1" id="KW-0479">Metal-binding</keyword>
<reference evidence="5 6" key="1">
    <citation type="submission" date="2019-01" db="EMBL/GenBank/DDBJ databases">
        <title>Lacunisphaera sp. strain TWA-58.</title>
        <authorList>
            <person name="Chen W.-M."/>
        </authorList>
    </citation>
    <scope>NUCLEOTIDE SEQUENCE [LARGE SCALE GENOMIC DNA]</scope>
    <source>
        <strain evidence="5 6">TWA-58</strain>
    </source>
</reference>
<dbReference type="InterPro" id="IPR052063">
    <property type="entry name" value="Polysaccharide_Lyase_1"/>
</dbReference>
<proteinExistence type="predicted"/>
<comment type="caution">
    <text evidence="5">The sequence shown here is derived from an EMBL/GenBank/DDBJ whole genome shotgun (WGS) entry which is preliminary data.</text>
</comment>
<protein>
    <recommendedName>
        <fullName evidence="7">Pectate lyase</fullName>
    </recommendedName>
</protein>
<keyword evidence="4" id="KW-0732">Signal</keyword>
<accession>A0A4Q1C7Z9</accession>